<dbReference type="AlphaFoldDB" id="F2IZV8"/>
<reference evidence="2 3" key="1">
    <citation type="journal article" date="2011" name="J. Bacteriol.">
        <title>Complete genome sequence of Polymorphum gilvum SL003B-26A1T, a crude oil-degrading bacterium from oil-polluted saline soil.</title>
        <authorList>
            <person name="Li S.G."/>
            <person name="Tang Y.Q."/>
            <person name="Nie Y."/>
            <person name="Cai M."/>
            <person name="Wu X.L."/>
        </authorList>
    </citation>
    <scope>NUCLEOTIDE SEQUENCE [LARGE SCALE GENOMIC DNA]</scope>
    <source>
        <strain evidence="3">LMG 25793 / CGMCC 1.9160 / SL003B-26A1</strain>
    </source>
</reference>
<dbReference type="Pfam" id="PF06674">
    <property type="entry name" value="DUF1176"/>
    <property type="match status" value="1"/>
</dbReference>
<dbReference type="InterPro" id="IPR009560">
    <property type="entry name" value="DUF1176"/>
</dbReference>
<evidence type="ECO:0000313" key="3">
    <source>
        <dbReference type="Proteomes" id="UP000008130"/>
    </source>
</evidence>
<keyword evidence="1" id="KW-0732">Signal</keyword>
<evidence type="ECO:0000256" key="1">
    <source>
        <dbReference type="SAM" id="SignalP"/>
    </source>
</evidence>
<protein>
    <submittedName>
        <fullName evidence="2">Uncharacterized protein</fullName>
    </submittedName>
</protein>
<dbReference type="Proteomes" id="UP000008130">
    <property type="component" value="Chromosome"/>
</dbReference>
<dbReference type="OrthoDB" id="330924at2"/>
<organism evidence="2 3">
    <name type="scientific">Polymorphum gilvum (strain LMG 25793 / CGMCC 1.9160 / SL003B-26A1)</name>
    <dbReference type="NCBI Taxonomy" id="991905"/>
    <lineage>
        <taxon>Bacteria</taxon>
        <taxon>Pseudomonadati</taxon>
        <taxon>Pseudomonadota</taxon>
        <taxon>Alphaproteobacteria</taxon>
        <taxon>Rhodobacterales</taxon>
        <taxon>Paracoccaceae</taxon>
        <taxon>Polymorphum</taxon>
    </lineage>
</organism>
<dbReference type="PATRIC" id="fig|991905.3.peg.2314"/>
<dbReference type="EMBL" id="CP002568">
    <property type="protein sequence ID" value="ADZ70684.1"/>
    <property type="molecule type" value="Genomic_DNA"/>
</dbReference>
<sequence length="198" mass="21515">MASITRNSIAAALGLLVSTVAGTAGAGDDRLVRIVARTEVSTLEQIPERVREAAQDGPDCMLETTVEMLGAVRFTINDDWSIWQLPCYLAAYQASHVHVQAVMLDGDLNAALMVFPGSPSSDPAEEVEIVNPEVDIATSTLTSFALGRGLGDCGRYARYELVRGEGESIDWELVELREKDDCNGVEDDPTAYPLIWQR</sequence>
<keyword evidence="3" id="KW-1185">Reference proteome</keyword>
<dbReference type="RefSeq" id="WP_013653002.1">
    <property type="nucleotide sequence ID" value="NC_015259.1"/>
</dbReference>
<accession>F2IZV8</accession>
<gene>
    <name evidence="2" type="ordered locus">SL003B_2259</name>
</gene>
<name>F2IZV8_POLGS</name>
<dbReference type="eggNOG" id="COG5342">
    <property type="taxonomic scope" value="Bacteria"/>
</dbReference>
<dbReference type="KEGG" id="pgv:SL003B_2259"/>
<feature type="signal peptide" evidence="1">
    <location>
        <begin position="1"/>
        <end position="26"/>
    </location>
</feature>
<dbReference type="HOGENOM" id="CLU_1377056_0_0_5"/>
<proteinExistence type="predicted"/>
<feature type="chain" id="PRO_5003280069" evidence="1">
    <location>
        <begin position="27"/>
        <end position="198"/>
    </location>
</feature>
<evidence type="ECO:0000313" key="2">
    <source>
        <dbReference type="EMBL" id="ADZ70684.1"/>
    </source>
</evidence>